<dbReference type="STRING" id="758793.BRPE64_ACDS21410"/>
<name>R4WSG9_9BURK</name>
<reference evidence="2 3" key="1">
    <citation type="journal article" date="2013" name="Genome Announc.">
        <title>Complete Genome Sequence of Burkholderia sp. Strain RPE64, Bacterial Symbiont of the Bean Bug Riptortus pedestris.</title>
        <authorList>
            <person name="Shibata T.F."/>
            <person name="Maeda T."/>
            <person name="Nikoh N."/>
            <person name="Yamaguchi K."/>
            <person name="Oshima K."/>
            <person name="Hattori M."/>
            <person name="Nishiyama T."/>
            <person name="Hasebe M."/>
            <person name="Fukatsu T."/>
            <person name="Kikuchi Y."/>
            <person name="Shigenobu S."/>
        </authorList>
    </citation>
    <scope>NUCLEOTIDE SEQUENCE [LARGE SCALE GENOMIC DNA]</scope>
</reference>
<dbReference type="EMBL" id="AP013058">
    <property type="protein sequence ID" value="BAN23895.1"/>
    <property type="molecule type" value="Genomic_DNA"/>
</dbReference>
<dbReference type="HOGENOM" id="CLU_3197057_0_0_4"/>
<reference evidence="2 3" key="2">
    <citation type="journal article" date="2018" name="Int. J. Syst. Evol. Microbiol.">
        <title>Burkholderia insecticola sp. nov., a gut symbiotic bacterium of the bean bug Riptortus pedestris.</title>
        <authorList>
            <person name="Takeshita K."/>
            <person name="Tamaki H."/>
            <person name="Ohbayashi T."/>
            <person name="Meng X.-Y."/>
            <person name="Sone T."/>
            <person name="Mitani Y."/>
            <person name="Peeters C."/>
            <person name="Kikuchi Y."/>
            <person name="Vandamme P."/>
        </authorList>
    </citation>
    <scope>NUCLEOTIDE SEQUENCE [LARGE SCALE GENOMIC DNA]</scope>
    <source>
        <strain evidence="2">RPE64</strain>
    </source>
</reference>
<proteinExistence type="predicted"/>
<dbReference type="AlphaFoldDB" id="R4WSG9"/>
<keyword evidence="3" id="KW-1185">Reference proteome</keyword>
<feature type="region of interest" description="Disordered" evidence="1">
    <location>
        <begin position="1"/>
        <end position="29"/>
    </location>
</feature>
<dbReference type="Proteomes" id="UP000013966">
    <property type="component" value="Chromosome 1"/>
</dbReference>
<evidence type="ECO:0000313" key="3">
    <source>
        <dbReference type="Proteomes" id="UP000013966"/>
    </source>
</evidence>
<sequence length="45" mass="4613">MASNEAPPRANPHKSDAMPADHAQLQAHQARIARAVPGCGAEPAA</sequence>
<accession>R4WSG9</accession>
<organism evidence="2 3">
    <name type="scientific">Caballeronia insecticola</name>
    <dbReference type="NCBI Taxonomy" id="758793"/>
    <lineage>
        <taxon>Bacteria</taxon>
        <taxon>Pseudomonadati</taxon>
        <taxon>Pseudomonadota</taxon>
        <taxon>Betaproteobacteria</taxon>
        <taxon>Burkholderiales</taxon>
        <taxon>Burkholderiaceae</taxon>
        <taxon>Caballeronia</taxon>
    </lineage>
</organism>
<gene>
    <name evidence="2" type="ORF">BRPE64_ACDS21410</name>
</gene>
<evidence type="ECO:0000313" key="2">
    <source>
        <dbReference type="EMBL" id="BAN23895.1"/>
    </source>
</evidence>
<evidence type="ECO:0000256" key="1">
    <source>
        <dbReference type="SAM" id="MobiDB-lite"/>
    </source>
</evidence>
<protein>
    <submittedName>
        <fullName evidence="2">Uncharacterized protein</fullName>
    </submittedName>
</protein>
<dbReference type="KEGG" id="buo:BRPE64_ACDS21410"/>